<dbReference type="Proteomes" id="UP001432168">
    <property type="component" value="Chromosome"/>
</dbReference>
<evidence type="ECO:0000313" key="2">
    <source>
        <dbReference type="EMBL" id="WUT48841.1"/>
    </source>
</evidence>
<organism evidence="2 3">
    <name type="scientific">Streptomyces pseudovenezuelae</name>
    <dbReference type="NCBI Taxonomy" id="67350"/>
    <lineage>
        <taxon>Bacteria</taxon>
        <taxon>Bacillati</taxon>
        <taxon>Actinomycetota</taxon>
        <taxon>Actinomycetes</taxon>
        <taxon>Kitasatosporales</taxon>
        <taxon>Streptomycetaceae</taxon>
        <taxon>Streptomyces</taxon>
        <taxon>Streptomyces aurantiacus group</taxon>
    </lineage>
</organism>
<dbReference type="RefSeq" id="WP_329272383.1">
    <property type="nucleotide sequence ID" value="NZ_CP109011.1"/>
</dbReference>
<protein>
    <submittedName>
        <fullName evidence="2">Uncharacterized protein</fullName>
    </submittedName>
</protein>
<proteinExistence type="predicted"/>
<gene>
    <name evidence="2" type="ORF">OG929_44105</name>
</gene>
<evidence type="ECO:0000256" key="1">
    <source>
        <dbReference type="SAM" id="MobiDB-lite"/>
    </source>
</evidence>
<keyword evidence="3" id="KW-1185">Reference proteome</keyword>
<reference evidence="2" key="1">
    <citation type="submission" date="2022-10" db="EMBL/GenBank/DDBJ databases">
        <title>The complete genomes of actinobacterial strains from the NBC collection.</title>
        <authorList>
            <person name="Joergensen T.S."/>
            <person name="Alvarez Arevalo M."/>
            <person name="Sterndorff E.B."/>
            <person name="Faurdal D."/>
            <person name="Vuksanovic O."/>
            <person name="Mourched A.-S."/>
            <person name="Charusanti P."/>
            <person name="Shaw S."/>
            <person name="Blin K."/>
            <person name="Weber T."/>
        </authorList>
    </citation>
    <scope>NUCLEOTIDE SEQUENCE</scope>
    <source>
        <strain evidence="2">NBC_00686</strain>
    </source>
</reference>
<accession>A0ABZ1XBA1</accession>
<evidence type="ECO:0000313" key="3">
    <source>
        <dbReference type="Proteomes" id="UP001432168"/>
    </source>
</evidence>
<sequence>MRQTTAGHRVFEDAYTDALAKIIESKREDKPLPEAPEPEQPGKVLDLMSALTESVQPTFPPAATITPPMGECLPHRAE</sequence>
<feature type="region of interest" description="Disordered" evidence="1">
    <location>
        <begin position="58"/>
        <end position="78"/>
    </location>
</feature>
<name>A0ABZ1XBA1_9ACTN</name>
<dbReference type="EMBL" id="CP109011">
    <property type="protein sequence ID" value="WUT48841.1"/>
    <property type="molecule type" value="Genomic_DNA"/>
</dbReference>